<organism evidence="1 2">
    <name type="scientific">Burkholderia contaminans</name>
    <dbReference type="NCBI Taxonomy" id="488447"/>
    <lineage>
        <taxon>Bacteria</taxon>
        <taxon>Pseudomonadati</taxon>
        <taxon>Pseudomonadota</taxon>
        <taxon>Betaproteobacteria</taxon>
        <taxon>Burkholderiales</taxon>
        <taxon>Burkholderiaceae</taxon>
        <taxon>Burkholderia</taxon>
        <taxon>Burkholderia cepacia complex</taxon>
    </lineage>
</organism>
<evidence type="ECO:0000313" key="2">
    <source>
        <dbReference type="Proteomes" id="UP000269271"/>
    </source>
</evidence>
<dbReference type="EMBL" id="QTQX01000013">
    <property type="protein sequence ID" value="RQT26020.1"/>
    <property type="molecule type" value="Genomic_DNA"/>
</dbReference>
<evidence type="ECO:0000313" key="1">
    <source>
        <dbReference type="EMBL" id="RQT26020.1"/>
    </source>
</evidence>
<accession>A0A3N8QS35</accession>
<reference evidence="1 2" key="1">
    <citation type="submission" date="2018-08" db="EMBL/GenBank/DDBJ databases">
        <title>Comparative analysis of Burkholderia isolates from Puerto Rico.</title>
        <authorList>
            <person name="Hall C."/>
            <person name="Sahl J."/>
            <person name="Wagner D."/>
        </authorList>
    </citation>
    <scope>NUCLEOTIDE SEQUENCE [LARGE SCALE GENOMIC DNA]</scope>
    <source>
        <strain evidence="1 2">Bp9001</strain>
    </source>
</reference>
<protein>
    <submittedName>
        <fullName evidence="1">Uncharacterized protein</fullName>
    </submittedName>
</protein>
<gene>
    <name evidence="1" type="ORF">DF037_20230</name>
</gene>
<sequence>MRVIQALRGYLALSKSIAILEDAQPAADELKAAYLELQFADDMLLNAARRAYTDDTDDIEINDGAIVAPAPDGKWIQAWVWMPNDDDACRECGEDSTGGEGYDGLCGNCADRAFGESEG</sequence>
<dbReference type="Proteomes" id="UP000269271">
    <property type="component" value="Unassembled WGS sequence"/>
</dbReference>
<proteinExistence type="predicted"/>
<name>A0A3N8QS35_9BURK</name>
<dbReference type="RefSeq" id="WP_124618487.1">
    <property type="nucleotide sequence ID" value="NZ_QTQX01000013.1"/>
</dbReference>
<comment type="caution">
    <text evidence="1">The sequence shown here is derived from an EMBL/GenBank/DDBJ whole genome shotgun (WGS) entry which is preliminary data.</text>
</comment>
<dbReference type="AlphaFoldDB" id="A0A3N8QS35"/>